<dbReference type="InterPro" id="IPR015319">
    <property type="entry name" value="IL-4_rcpt-alpha_N"/>
</dbReference>
<feature type="chain" id="PRO_5017247284" evidence="10">
    <location>
        <begin position="22"/>
        <end position="645"/>
    </location>
</feature>
<dbReference type="KEGG" id="pki:111846440"/>
<dbReference type="CTD" id="503594"/>
<keyword evidence="2 9" id="KW-0812">Transmembrane</keyword>
<dbReference type="GO" id="GO:0016064">
    <property type="term" value="P:immunoglobulin mediated immune response"/>
    <property type="evidence" value="ECO:0007669"/>
    <property type="project" value="TreeGrafter"/>
</dbReference>
<dbReference type="PROSITE" id="PS50853">
    <property type="entry name" value="FN3"/>
    <property type="match status" value="1"/>
</dbReference>
<dbReference type="Gene3D" id="2.60.40.10">
    <property type="entry name" value="Immunoglobulins"/>
    <property type="match status" value="2"/>
</dbReference>
<feature type="region of interest" description="Disordered" evidence="8">
    <location>
        <begin position="367"/>
        <end position="390"/>
    </location>
</feature>
<evidence type="ECO:0000256" key="2">
    <source>
        <dbReference type="ARBA" id="ARBA00022692"/>
    </source>
</evidence>
<evidence type="ECO:0000256" key="9">
    <source>
        <dbReference type="SAM" id="Phobius"/>
    </source>
</evidence>
<evidence type="ECO:0000256" key="5">
    <source>
        <dbReference type="ARBA" id="ARBA00023136"/>
    </source>
</evidence>
<dbReference type="Ensembl" id="ENSPKIT00000038856.1">
    <property type="protein sequence ID" value="ENSPKIP00000014416.1"/>
    <property type="gene ID" value="ENSPKIG00000001491.1"/>
</dbReference>
<dbReference type="CDD" id="cd00063">
    <property type="entry name" value="FN3"/>
    <property type="match status" value="1"/>
</dbReference>
<evidence type="ECO:0000256" key="3">
    <source>
        <dbReference type="ARBA" id="ARBA00022729"/>
    </source>
</evidence>
<feature type="compositionally biased region" description="Low complexity" evidence="8">
    <location>
        <begin position="374"/>
        <end position="390"/>
    </location>
</feature>
<dbReference type="STRING" id="1676925.ENSPKIP00000014416"/>
<evidence type="ECO:0000313" key="12">
    <source>
        <dbReference type="Ensembl" id="ENSPKIP00000014416.1"/>
    </source>
</evidence>
<sequence>MSETSLFVLLFFAGFISTFSSEPLLSCKNDYITTMNCTLDSPKTSNCSIYTAEFKLDDDSESYKCPFMNNMAGMCSCTVQMLPFVYSEEYQLDLLEGNKSIYSKQYIPSSHIKPNAPEIISFIRQENGNYDVMWKSSYGMKSEYVKYQVCYKKKGEEDKNMTNTSQTNVVILSSTLEQGAVYVVRVRSFSLFYKTEFSDWSHEREWTEPLSFERILEITIPSLCVALIVILAFLYWCLLRMKDRWWDKIPNPYKAHIKSMTVGKPVVLKPETADFNQQFDIIDQPWKAHLIVGGDKEEGLYPKNLLNSEGSSQSDYARTYSISQGTTVPGSVMQKILEEAFNIFIPKASMPVISDLGTDGCYKNVDVTPRKESGSSGNLSPSSPEGSASSCDSQYKNISYSWVSSLRGSGNHELVMNEKPSHSFKSPIACTFIEDYHSNDSEALKVPPANLQGFVSPTSTPVLLPLLLTDSEYQACDSSAVTTPQDAETPSTCSSKLDADLELLTPPPHLFRADDDYQSFNNAISNGKQVGAGSSLEPFGVDQITEDLLICSINPAYAGQPAKGCSLAPCEEGYSPLQGLSSESSRQPFEINGTEDGPKGHTWALSQYPEKHIVTAASGPHRSLQKMESWHDPPVLQIDNSYHRV</sequence>
<dbReference type="AlphaFoldDB" id="A0A3B3R9T4"/>
<dbReference type="InterPro" id="IPR036116">
    <property type="entry name" value="FN3_sf"/>
</dbReference>
<proteinExistence type="predicted"/>
<keyword evidence="13" id="KW-1185">Reference proteome</keyword>
<evidence type="ECO:0000256" key="4">
    <source>
        <dbReference type="ARBA" id="ARBA00022989"/>
    </source>
</evidence>
<evidence type="ECO:0000256" key="8">
    <source>
        <dbReference type="SAM" id="MobiDB-lite"/>
    </source>
</evidence>
<dbReference type="GO" id="GO:0002532">
    <property type="term" value="P:production of molecular mediator involved in inflammatory response"/>
    <property type="evidence" value="ECO:0007669"/>
    <property type="project" value="InterPro"/>
</dbReference>
<evidence type="ECO:0000256" key="10">
    <source>
        <dbReference type="SAM" id="SignalP"/>
    </source>
</evidence>
<reference evidence="12" key="2">
    <citation type="submission" date="2025-09" db="UniProtKB">
        <authorList>
            <consortium name="Ensembl"/>
        </authorList>
    </citation>
    <scope>IDENTIFICATION</scope>
</reference>
<name>A0A3B3R9T4_9TELE</name>
<feature type="domain" description="Fibronectin type-III" evidence="11">
    <location>
        <begin position="116"/>
        <end position="210"/>
    </location>
</feature>
<evidence type="ECO:0000256" key="6">
    <source>
        <dbReference type="ARBA" id="ARBA00023170"/>
    </source>
</evidence>
<evidence type="ECO:0000256" key="7">
    <source>
        <dbReference type="ARBA" id="ARBA00023180"/>
    </source>
</evidence>
<dbReference type="GO" id="GO:0009897">
    <property type="term" value="C:external side of plasma membrane"/>
    <property type="evidence" value="ECO:0007669"/>
    <property type="project" value="TreeGrafter"/>
</dbReference>
<dbReference type="InterPro" id="IPR003961">
    <property type="entry name" value="FN3_dom"/>
</dbReference>
<dbReference type="InterPro" id="IPR013783">
    <property type="entry name" value="Ig-like_fold"/>
</dbReference>
<dbReference type="Pfam" id="PF09238">
    <property type="entry name" value="IL4Ra_N"/>
    <property type="match status" value="1"/>
</dbReference>
<keyword evidence="5 9" id="KW-0472">Membrane</keyword>
<organism evidence="12 13">
    <name type="scientific">Paramormyrops kingsleyae</name>
    <dbReference type="NCBI Taxonomy" id="1676925"/>
    <lineage>
        <taxon>Eukaryota</taxon>
        <taxon>Metazoa</taxon>
        <taxon>Chordata</taxon>
        <taxon>Craniata</taxon>
        <taxon>Vertebrata</taxon>
        <taxon>Euteleostomi</taxon>
        <taxon>Actinopterygii</taxon>
        <taxon>Neopterygii</taxon>
        <taxon>Teleostei</taxon>
        <taxon>Osteoglossocephala</taxon>
        <taxon>Osteoglossomorpha</taxon>
        <taxon>Osteoglossiformes</taxon>
        <taxon>Mormyridae</taxon>
        <taxon>Paramormyrops</taxon>
    </lineage>
</organism>
<dbReference type="GO" id="GO:0004896">
    <property type="term" value="F:cytokine receptor activity"/>
    <property type="evidence" value="ECO:0007669"/>
    <property type="project" value="InterPro"/>
</dbReference>
<reference evidence="12" key="1">
    <citation type="submission" date="2025-08" db="UniProtKB">
        <authorList>
            <consortium name="Ensembl"/>
        </authorList>
    </citation>
    <scope>IDENTIFICATION</scope>
</reference>
<feature type="transmembrane region" description="Helical" evidence="9">
    <location>
        <begin position="218"/>
        <end position="238"/>
    </location>
</feature>
<evidence type="ECO:0000259" key="11">
    <source>
        <dbReference type="PROSITE" id="PS50853"/>
    </source>
</evidence>
<keyword evidence="4 9" id="KW-1133">Transmembrane helix</keyword>
<keyword evidence="7" id="KW-0325">Glycoprotein</keyword>
<dbReference type="SUPFAM" id="SSF49265">
    <property type="entry name" value="Fibronectin type III"/>
    <property type="match status" value="2"/>
</dbReference>
<dbReference type="Proteomes" id="UP000261540">
    <property type="component" value="Unplaced"/>
</dbReference>
<evidence type="ECO:0000256" key="1">
    <source>
        <dbReference type="ARBA" id="ARBA00004479"/>
    </source>
</evidence>
<comment type="subcellular location">
    <subcellularLocation>
        <location evidence="1">Membrane</location>
        <topology evidence="1">Single-pass type I membrane protein</topology>
    </subcellularLocation>
</comment>
<accession>A0A3B3R9T4</accession>
<keyword evidence="3 10" id="KW-0732">Signal</keyword>
<dbReference type="GeneTree" id="ENSGT00530000069547"/>
<dbReference type="PANTHER" id="PTHR23037:SF42">
    <property type="entry name" value="CYTOKINE RECEPTOR COMMON SUBUNIT GAMMA ISOFORM X1-RELATED"/>
    <property type="match status" value="1"/>
</dbReference>
<feature type="region of interest" description="Disordered" evidence="8">
    <location>
        <begin position="579"/>
        <end position="602"/>
    </location>
</feature>
<feature type="signal peptide" evidence="10">
    <location>
        <begin position="1"/>
        <end position="21"/>
    </location>
</feature>
<protein>
    <submittedName>
        <fullName evidence="12">Interleukin 4 receptor</fullName>
    </submittedName>
</protein>
<keyword evidence="6" id="KW-0675">Receptor</keyword>
<evidence type="ECO:0000313" key="13">
    <source>
        <dbReference type="Proteomes" id="UP000261540"/>
    </source>
</evidence>
<dbReference type="OrthoDB" id="8962741at2759"/>
<dbReference type="PANTHER" id="PTHR23037">
    <property type="entry name" value="CYTOKINE RECEPTOR"/>
    <property type="match status" value="1"/>
</dbReference>